<comment type="catalytic activity">
    <reaction evidence="16">
        <text>1-(5Z,8Z,11Z,14Z-eicosatetraenoyl)-sn-glycerol + ATP = 1-(5Z,8Z,11Z,14Z-eicosatetraenoyl)-sn-glycero-3-phosphate + ADP + H(+)</text>
        <dbReference type="Rhea" id="RHEA:43328"/>
        <dbReference type="ChEBI" id="CHEBI:15378"/>
        <dbReference type="ChEBI" id="CHEBI:30616"/>
        <dbReference type="ChEBI" id="CHEBI:34071"/>
        <dbReference type="ChEBI" id="CHEBI:74938"/>
        <dbReference type="ChEBI" id="CHEBI:456216"/>
    </reaction>
    <physiologicalReaction direction="left-to-right" evidence="16">
        <dbReference type="Rhea" id="RHEA:43329"/>
    </physiologicalReaction>
</comment>
<dbReference type="InterPro" id="IPR017438">
    <property type="entry name" value="ATP-NAD_kinase_N"/>
</dbReference>
<evidence type="ECO:0000256" key="17">
    <source>
        <dbReference type="ARBA" id="ARBA00024505"/>
    </source>
</evidence>
<comment type="catalytic activity">
    <reaction evidence="15">
        <text>a 1,2-diacyl-sn-glycerol + ATP = a 1,2-diacyl-sn-glycero-3-phosphate + ADP + H(+)</text>
        <dbReference type="Rhea" id="RHEA:10272"/>
        <dbReference type="ChEBI" id="CHEBI:15378"/>
        <dbReference type="ChEBI" id="CHEBI:17815"/>
        <dbReference type="ChEBI" id="CHEBI:30616"/>
        <dbReference type="ChEBI" id="CHEBI:58608"/>
        <dbReference type="ChEBI" id="CHEBI:456216"/>
        <dbReference type="EC" id="2.7.1.107"/>
    </reaction>
    <physiologicalReaction direction="left-to-right" evidence="15">
        <dbReference type="Rhea" id="RHEA:10273"/>
    </physiologicalReaction>
</comment>
<comment type="catalytic activity">
    <reaction evidence="14">
        <text>1,2-di-(9Z-octadecenoyl)-sn-glycerol + ATP = 1,2-di-(9Z-octadecenoyl)-sn-glycero-3-phosphate + ADP + H(+)</text>
        <dbReference type="Rhea" id="RHEA:40327"/>
        <dbReference type="ChEBI" id="CHEBI:15378"/>
        <dbReference type="ChEBI" id="CHEBI:30616"/>
        <dbReference type="ChEBI" id="CHEBI:52333"/>
        <dbReference type="ChEBI" id="CHEBI:74546"/>
        <dbReference type="ChEBI" id="CHEBI:456216"/>
    </reaction>
    <physiologicalReaction direction="left-to-right" evidence="14">
        <dbReference type="Rhea" id="RHEA:40328"/>
    </physiologicalReaction>
</comment>
<keyword evidence="11" id="KW-0443">Lipid metabolism</keyword>
<dbReference type="GO" id="GO:0046512">
    <property type="term" value="P:sphingosine biosynthetic process"/>
    <property type="evidence" value="ECO:0007669"/>
    <property type="project" value="TreeGrafter"/>
</dbReference>
<evidence type="ECO:0000256" key="14">
    <source>
        <dbReference type="ARBA" id="ARBA00023371"/>
    </source>
</evidence>
<keyword evidence="8" id="KW-0418">Kinase</keyword>
<evidence type="ECO:0000256" key="19">
    <source>
        <dbReference type="ARBA" id="ARBA00024556"/>
    </source>
</evidence>
<evidence type="ECO:0000256" key="6">
    <source>
        <dbReference type="ARBA" id="ARBA00022679"/>
    </source>
</evidence>
<dbReference type="EMBL" id="JAWQEG010000758">
    <property type="protein sequence ID" value="KAK3885887.1"/>
    <property type="molecule type" value="Genomic_DNA"/>
</dbReference>
<keyword evidence="9" id="KW-0999">Mitochondrion inner membrane</keyword>
<comment type="catalytic activity">
    <reaction evidence="28">
        <text>a monoacylglycerol + ATP = a monoacyl-sn-glycero-3-phosphate + ADP + H(+)</text>
        <dbReference type="Rhea" id="RHEA:19293"/>
        <dbReference type="ChEBI" id="CHEBI:15378"/>
        <dbReference type="ChEBI" id="CHEBI:17408"/>
        <dbReference type="ChEBI" id="CHEBI:30616"/>
        <dbReference type="ChEBI" id="CHEBI:77589"/>
        <dbReference type="ChEBI" id="CHEBI:456216"/>
        <dbReference type="EC" id="2.7.1.94"/>
    </reaction>
    <physiologicalReaction direction="left-to-right" evidence="28">
        <dbReference type="Rhea" id="RHEA:19294"/>
    </physiologicalReaction>
</comment>
<dbReference type="PROSITE" id="PS50146">
    <property type="entry name" value="DAGK"/>
    <property type="match status" value="1"/>
</dbReference>
<dbReference type="GO" id="GO:0004143">
    <property type="term" value="F:ATP-dependent diacylglycerol kinase activity"/>
    <property type="evidence" value="ECO:0007669"/>
    <property type="project" value="UniProtKB-EC"/>
</dbReference>
<dbReference type="EC" id="2.7.1.107" evidence="5"/>
<evidence type="ECO:0000313" key="31">
    <source>
        <dbReference type="EMBL" id="KAK3885887.1"/>
    </source>
</evidence>
<comment type="subcellular location">
    <subcellularLocation>
        <location evidence="3">Mitochondrion inner membrane</location>
        <topology evidence="3">Peripheral membrane protein</topology>
    </subcellularLocation>
    <subcellularLocation>
        <location evidence="2">Mitochondrion intermembrane space</location>
    </subcellularLocation>
</comment>
<comment type="catalytic activity">
    <reaction evidence="17">
        <text>1-(9Z-octadecenoyl)-sn-glycerol + ATP = 1-(9Z-octadecenoyl)-sn-glycero-3-phosphate + ADP + H(+)</text>
        <dbReference type="Rhea" id="RHEA:41079"/>
        <dbReference type="ChEBI" id="CHEBI:15378"/>
        <dbReference type="ChEBI" id="CHEBI:30616"/>
        <dbReference type="ChEBI" id="CHEBI:74544"/>
        <dbReference type="ChEBI" id="CHEBI:75757"/>
        <dbReference type="ChEBI" id="CHEBI:456216"/>
    </reaction>
    <physiologicalReaction direction="left-to-right" evidence="17">
        <dbReference type="Rhea" id="RHEA:41080"/>
    </physiologicalReaction>
</comment>
<evidence type="ECO:0000256" key="8">
    <source>
        <dbReference type="ARBA" id="ARBA00022777"/>
    </source>
</evidence>
<comment type="caution">
    <text evidence="31">The sequence shown here is derived from an EMBL/GenBank/DDBJ whole genome shotgun (WGS) entry which is preliminary data.</text>
</comment>
<dbReference type="InterPro" id="IPR001206">
    <property type="entry name" value="Diacylglycerol_kinase_cat_dom"/>
</dbReference>
<evidence type="ECO:0000256" key="20">
    <source>
        <dbReference type="ARBA" id="ARBA00024636"/>
    </source>
</evidence>
<accession>A0AAE1G6H2</accession>
<evidence type="ECO:0000256" key="1">
    <source>
        <dbReference type="ARBA" id="ARBA00001946"/>
    </source>
</evidence>
<evidence type="ECO:0000256" key="9">
    <source>
        <dbReference type="ARBA" id="ARBA00022792"/>
    </source>
</evidence>
<dbReference type="EC" id="2.7.1.138" evidence="22"/>
<evidence type="ECO:0000256" key="15">
    <source>
        <dbReference type="ARBA" id="ARBA00023411"/>
    </source>
</evidence>
<keyword evidence="12" id="KW-0496">Mitochondrion</keyword>
<dbReference type="Pfam" id="PF19712">
    <property type="entry name" value="AGK_C"/>
    <property type="match status" value="1"/>
</dbReference>
<evidence type="ECO:0000256" key="11">
    <source>
        <dbReference type="ARBA" id="ARBA00023098"/>
    </source>
</evidence>
<dbReference type="SMART" id="SM00046">
    <property type="entry name" value="DAGKc"/>
    <property type="match status" value="1"/>
</dbReference>
<protein>
    <recommendedName>
        <fullName evidence="24">Acylglycerol kinase, mitochondrial</fullName>
        <ecNumber evidence="5">2.7.1.107</ecNumber>
        <ecNumber evidence="22">2.7.1.138</ecNumber>
        <ecNumber evidence="23">2.7.1.94</ecNumber>
    </recommendedName>
    <alternativeName>
        <fullName evidence="25">Multiple substrate lipid kinase</fullName>
    </alternativeName>
</protein>
<comment type="similarity">
    <text evidence="21">Belongs to the AGK family.</text>
</comment>
<evidence type="ECO:0000256" key="4">
    <source>
        <dbReference type="ARBA" id="ARBA00005175"/>
    </source>
</evidence>
<sequence length="536" mass="60254">MERVTKFIGVLRRNPKKSLVFSGVLGYGVNYVKVKNEEREMMRMLCKEALAYGEMPKNLGEPDRHITVLLNPAAKGGKGKTEFDRYCAPLLHLAGIKVATVRTEHEGQARDLMEVMDNTTAVVVAGGDGTLAEVLTGLLRRVDNEDASRRFPLGILPLGNNNTALSAIWGFRGQPKPLHLAEATMAIVRDIKRPLDVMEILPFQDAEKTVPGKPVYAVSGINWGAYRDASERKDIYWYWSVLKKYLTYVFSSYKDLSWDCSAELEYTNPCSGCSRCRAQSSWEDTAQTNKPEPPRRWWMAYIPKTRPVQEPRQEERIDYSSIINEACGKLERKTVLNTSDVTVQSRNTPESEDIPGYALSVKTGPSNVGAFEFIQEGWRREWSNVRTVAEELIVGEVTLKPTGKTTTEEGKDRELNIDNEAFEVRPMRIRARPSAVTIFAPANPPFAASVGLYFEKLKYAAIKSFINRDIFIESYTGAFYGYLISHSFIIGTKLELRVGRSGEHHGGLKCDDSQRTRVLPPLEQLPLQPCVSAGWI</sequence>
<organism evidence="31 32">
    <name type="scientific">Petrolisthes cinctipes</name>
    <name type="common">Flat porcelain crab</name>
    <dbReference type="NCBI Taxonomy" id="88211"/>
    <lineage>
        <taxon>Eukaryota</taxon>
        <taxon>Metazoa</taxon>
        <taxon>Ecdysozoa</taxon>
        <taxon>Arthropoda</taxon>
        <taxon>Crustacea</taxon>
        <taxon>Multicrustacea</taxon>
        <taxon>Malacostraca</taxon>
        <taxon>Eumalacostraca</taxon>
        <taxon>Eucarida</taxon>
        <taxon>Decapoda</taxon>
        <taxon>Pleocyemata</taxon>
        <taxon>Anomura</taxon>
        <taxon>Galatheoidea</taxon>
        <taxon>Porcellanidae</taxon>
        <taxon>Petrolisthes</taxon>
    </lineage>
</organism>
<keyword evidence="13" id="KW-0472">Membrane</keyword>
<gene>
    <name evidence="31" type="ORF">Pcinc_009948</name>
</gene>
<evidence type="ECO:0000259" key="30">
    <source>
        <dbReference type="PROSITE" id="PS50146"/>
    </source>
</evidence>
<evidence type="ECO:0000256" key="12">
    <source>
        <dbReference type="ARBA" id="ARBA00023128"/>
    </source>
</evidence>
<dbReference type="InterPro" id="IPR045579">
    <property type="entry name" value="AGK_C"/>
</dbReference>
<evidence type="ECO:0000256" key="7">
    <source>
        <dbReference type="ARBA" id="ARBA00022741"/>
    </source>
</evidence>
<dbReference type="GO" id="GO:0005758">
    <property type="term" value="C:mitochondrial intermembrane space"/>
    <property type="evidence" value="ECO:0007669"/>
    <property type="project" value="UniProtKB-SubCell"/>
</dbReference>
<keyword evidence="32" id="KW-1185">Reference proteome</keyword>
<dbReference type="Gene3D" id="3.40.50.10330">
    <property type="entry name" value="Probable inorganic polyphosphate/atp-NAD kinase, domain 1"/>
    <property type="match status" value="1"/>
</dbReference>
<keyword evidence="7" id="KW-0547">Nucleotide-binding</keyword>
<comment type="catalytic activity">
    <reaction evidence="29">
        <text>N-(hexanoyl)sphing-4-enine + ATP = N-hexanoylsphing-4-enine 1-phosphate + ADP + H(+)</text>
        <dbReference type="Rhea" id="RHEA:43312"/>
        <dbReference type="ChEBI" id="CHEBI:15378"/>
        <dbReference type="ChEBI" id="CHEBI:30616"/>
        <dbReference type="ChEBI" id="CHEBI:63867"/>
        <dbReference type="ChEBI" id="CHEBI:82959"/>
        <dbReference type="ChEBI" id="CHEBI:456216"/>
    </reaction>
    <physiologicalReaction direction="left-to-right" evidence="29">
        <dbReference type="Rhea" id="RHEA:43313"/>
    </physiologicalReaction>
</comment>
<dbReference type="PANTHER" id="PTHR12358:SF31">
    <property type="entry name" value="ACYLGLYCEROL KINASE, MITOCHONDRIAL"/>
    <property type="match status" value="1"/>
</dbReference>
<keyword evidence="10" id="KW-0067">ATP-binding</keyword>
<dbReference type="PANTHER" id="PTHR12358">
    <property type="entry name" value="SPHINGOSINE KINASE"/>
    <property type="match status" value="1"/>
</dbReference>
<dbReference type="GO" id="GO:0047620">
    <property type="term" value="F:acylglycerol kinase activity"/>
    <property type="evidence" value="ECO:0007669"/>
    <property type="project" value="UniProtKB-EC"/>
</dbReference>
<evidence type="ECO:0000256" key="23">
    <source>
        <dbReference type="ARBA" id="ARBA00026098"/>
    </source>
</evidence>
<dbReference type="Pfam" id="PF00781">
    <property type="entry name" value="DAGK_cat"/>
    <property type="match status" value="1"/>
</dbReference>
<evidence type="ECO:0000256" key="18">
    <source>
        <dbReference type="ARBA" id="ARBA00024512"/>
    </source>
</evidence>
<dbReference type="GO" id="GO:0001729">
    <property type="term" value="F:ceramide kinase activity"/>
    <property type="evidence" value="ECO:0007669"/>
    <property type="project" value="UniProtKB-EC"/>
</dbReference>
<evidence type="ECO:0000256" key="29">
    <source>
        <dbReference type="ARBA" id="ARBA00048876"/>
    </source>
</evidence>
<feature type="domain" description="DAGKc" evidence="30">
    <location>
        <begin position="61"/>
        <end position="203"/>
    </location>
</feature>
<comment type="catalytic activity">
    <reaction evidence="19">
        <text>2-(5Z,8Z,11Z,14Z-eicosatetraenoyl)-glycerol + ATP = 2-(5Z,8Z,11Z,14Z-eicosatetraenoyl)-sn-glycero-3-phosphate + ADP + H(+)</text>
        <dbReference type="Rhea" id="RHEA:43316"/>
        <dbReference type="ChEBI" id="CHEBI:15378"/>
        <dbReference type="ChEBI" id="CHEBI:30616"/>
        <dbReference type="ChEBI" id="CHEBI:52392"/>
        <dbReference type="ChEBI" id="CHEBI:78209"/>
        <dbReference type="ChEBI" id="CHEBI:456216"/>
    </reaction>
    <physiologicalReaction direction="left-to-right" evidence="19">
        <dbReference type="Rhea" id="RHEA:43317"/>
    </physiologicalReaction>
</comment>
<comment type="catalytic activity">
    <reaction evidence="26">
        <text>a 2-acylglycerol + ATP = a 2-acyl-sn-glycerol 3-phosphate + ADP + H(+)</text>
        <dbReference type="Rhea" id="RHEA:39847"/>
        <dbReference type="ChEBI" id="CHEBI:15378"/>
        <dbReference type="ChEBI" id="CHEBI:17389"/>
        <dbReference type="ChEBI" id="CHEBI:30616"/>
        <dbReference type="ChEBI" id="CHEBI:64982"/>
        <dbReference type="ChEBI" id="CHEBI:456216"/>
    </reaction>
    <physiologicalReaction direction="left-to-right" evidence="26">
        <dbReference type="Rhea" id="RHEA:39848"/>
    </physiologicalReaction>
</comment>
<comment type="catalytic activity">
    <reaction evidence="18">
        <text>a 1-acyl-sn-glycerol + ATP = a 1-acyl-sn-glycero-3-phosphate + ADP + H(+)</text>
        <dbReference type="Rhea" id="RHEA:33747"/>
        <dbReference type="ChEBI" id="CHEBI:15378"/>
        <dbReference type="ChEBI" id="CHEBI:30616"/>
        <dbReference type="ChEBI" id="CHEBI:57970"/>
        <dbReference type="ChEBI" id="CHEBI:64683"/>
        <dbReference type="ChEBI" id="CHEBI:456216"/>
    </reaction>
    <physiologicalReaction direction="left-to-right" evidence="18">
        <dbReference type="Rhea" id="RHEA:33748"/>
    </physiologicalReaction>
</comment>
<evidence type="ECO:0000256" key="27">
    <source>
        <dbReference type="ARBA" id="ARBA00048034"/>
    </source>
</evidence>
<comment type="cofactor">
    <cofactor evidence="1">
        <name>Mg(2+)</name>
        <dbReference type="ChEBI" id="CHEBI:18420"/>
    </cofactor>
</comment>
<comment type="catalytic activity">
    <reaction evidence="20">
        <text>1-hexadecanoyl-sn-glycerol + ATP = 1-hexadecanoyl-sn-glycero-3-phosphate + ADP + H(+)</text>
        <dbReference type="Rhea" id="RHEA:43308"/>
        <dbReference type="ChEBI" id="CHEBI:15378"/>
        <dbReference type="ChEBI" id="CHEBI:30616"/>
        <dbReference type="ChEBI" id="CHEBI:57518"/>
        <dbReference type="ChEBI" id="CHEBI:75542"/>
        <dbReference type="ChEBI" id="CHEBI:456216"/>
    </reaction>
    <physiologicalReaction direction="left-to-right" evidence="20">
        <dbReference type="Rhea" id="RHEA:43309"/>
    </physiologicalReaction>
</comment>
<evidence type="ECO:0000256" key="24">
    <source>
        <dbReference type="ARBA" id="ARBA00026142"/>
    </source>
</evidence>
<dbReference type="InterPro" id="IPR050187">
    <property type="entry name" value="Lipid_Phosphate_FormReg"/>
</dbReference>
<evidence type="ECO:0000256" key="2">
    <source>
        <dbReference type="ARBA" id="ARBA00004569"/>
    </source>
</evidence>
<evidence type="ECO:0000256" key="25">
    <source>
        <dbReference type="ARBA" id="ARBA00030553"/>
    </source>
</evidence>
<dbReference type="EC" id="2.7.1.94" evidence="23"/>
<evidence type="ECO:0000256" key="3">
    <source>
        <dbReference type="ARBA" id="ARBA00004637"/>
    </source>
</evidence>
<dbReference type="GO" id="GO:0005524">
    <property type="term" value="F:ATP binding"/>
    <property type="evidence" value="ECO:0007669"/>
    <property type="project" value="UniProtKB-KW"/>
</dbReference>
<keyword evidence="6" id="KW-0808">Transferase</keyword>
<evidence type="ECO:0000313" key="32">
    <source>
        <dbReference type="Proteomes" id="UP001286313"/>
    </source>
</evidence>
<evidence type="ECO:0000256" key="21">
    <source>
        <dbReference type="ARBA" id="ARBA00025749"/>
    </source>
</evidence>
<dbReference type="GO" id="GO:0005743">
    <property type="term" value="C:mitochondrial inner membrane"/>
    <property type="evidence" value="ECO:0007669"/>
    <property type="project" value="UniProtKB-SubCell"/>
</dbReference>
<dbReference type="InterPro" id="IPR016064">
    <property type="entry name" value="NAD/diacylglycerol_kinase_sf"/>
</dbReference>
<reference evidence="31" key="1">
    <citation type="submission" date="2023-10" db="EMBL/GenBank/DDBJ databases">
        <title>Genome assemblies of two species of porcelain crab, Petrolisthes cinctipes and Petrolisthes manimaculis (Anomura: Porcellanidae).</title>
        <authorList>
            <person name="Angst P."/>
        </authorList>
    </citation>
    <scope>NUCLEOTIDE SEQUENCE</scope>
    <source>
        <strain evidence="31">PB745_01</strain>
        <tissue evidence="31">Gill</tissue>
    </source>
</reference>
<dbReference type="AlphaFoldDB" id="A0AAE1G6H2"/>
<evidence type="ECO:0000256" key="13">
    <source>
        <dbReference type="ARBA" id="ARBA00023136"/>
    </source>
</evidence>
<dbReference type="GO" id="GO:0046513">
    <property type="term" value="P:ceramide biosynthetic process"/>
    <property type="evidence" value="ECO:0007669"/>
    <property type="project" value="TreeGrafter"/>
</dbReference>
<evidence type="ECO:0000256" key="10">
    <source>
        <dbReference type="ARBA" id="ARBA00022840"/>
    </source>
</evidence>
<evidence type="ECO:0000256" key="26">
    <source>
        <dbReference type="ARBA" id="ARBA00044480"/>
    </source>
</evidence>
<evidence type="ECO:0000256" key="5">
    <source>
        <dbReference type="ARBA" id="ARBA00012133"/>
    </source>
</evidence>
<proteinExistence type="inferred from homology"/>
<dbReference type="Proteomes" id="UP001286313">
    <property type="component" value="Unassembled WGS sequence"/>
</dbReference>
<comment type="pathway">
    <text evidence="4">Lipid metabolism; glycerolipid metabolism.</text>
</comment>
<evidence type="ECO:0000256" key="22">
    <source>
        <dbReference type="ARBA" id="ARBA00026096"/>
    </source>
</evidence>
<dbReference type="SUPFAM" id="SSF111331">
    <property type="entry name" value="NAD kinase/diacylglycerol kinase-like"/>
    <property type="match status" value="1"/>
</dbReference>
<name>A0AAE1G6H2_PETCI</name>
<comment type="catalytic activity">
    <reaction evidence="27">
        <text>an N-acylsphing-4-enine + ATP = an N-acylsphing-4-enine 1-phosphate + ADP + H(+)</text>
        <dbReference type="Rhea" id="RHEA:17929"/>
        <dbReference type="ChEBI" id="CHEBI:15378"/>
        <dbReference type="ChEBI" id="CHEBI:30616"/>
        <dbReference type="ChEBI" id="CHEBI:52639"/>
        <dbReference type="ChEBI" id="CHEBI:57674"/>
        <dbReference type="ChEBI" id="CHEBI:456216"/>
        <dbReference type="EC" id="2.7.1.138"/>
    </reaction>
    <physiologicalReaction direction="left-to-right" evidence="27">
        <dbReference type="Rhea" id="RHEA:17930"/>
    </physiologicalReaction>
</comment>
<evidence type="ECO:0000256" key="16">
    <source>
        <dbReference type="ARBA" id="ARBA00024483"/>
    </source>
</evidence>
<evidence type="ECO:0000256" key="28">
    <source>
        <dbReference type="ARBA" id="ARBA00048663"/>
    </source>
</evidence>